<dbReference type="SUPFAM" id="SSF53448">
    <property type="entry name" value="Nucleotide-diphospho-sugar transferases"/>
    <property type="match status" value="1"/>
</dbReference>
<feature type="domain" description="Glycosyltransferase 2-like" evidence="4">
    <location>
        <begin position="11"/>
        <end position="129"/>
    </location>
</feature>
<keyword evidence="2" id="KW-0328">Glycosyltransferase</keyword>
<reference evidence="5" key="2">
    <citation type="journal article" date="2020" name="Microorganisms">
        <title>Osmotic Adaptation and Compatible Solute Biosynthesis of Phototrophic Bacteria as Revealed from Genome Analyses.</title>
        <authorList>
            <person name="Imhoff J.F."/>
            <person name="Rahn T."/>
            <person name="Kunzel S."/>
            <person name="Keller A."/>
            <person name="Neulinger S.C."/>
        </authorList>
    </citation>
    <scope>NUCLEOTIDE SEQUENCE</scope>
    <source>
        <strain evidence="5">LMG 28126</strain>
    </source>
</reference>
<protein>
    <recommendedName>
        <fullName evidence="4">Glycosyltransferase 2-like domain-containing protein</fullName>
    </recommendedName>
</protein>
<reference evidence="5" key="1">
    <citation type="submission" date="2017-05" db="EMBL/GenBank/DDBJ databases">
        <authorList>
            <person name="Imhoff J.F."/>
            <person name="Rahn T."/>
            <person name="Kuenzel S."/>
            <person name="Neulinger S.C."/>
        </authorList>
    </citation>
    <scope>NUCLEOTIDE SEQUENCE</scope>
    <source>
        <strain evidence="5">LMG 28126</strain>
    </source>
</reference>
<evidence type="ECO:0000256" key="2">
    <source>
        <dbReference type="ARBA" id="ARBA00022676"/>
    </source>
</evidence>
<dbReference type="Gene3D" id="3.90.550.10">
    <property type="entry name" value="Spore Coat Polysaccharide Biosynthesis Protein SpsA, Chain A"/>
    <property type="match status" value="1"/>
</dbReference>
<dbReference type="Pfam" id="PF00535">
    <property type="entry name" value="Glycos_transf_2"/>
    <property type="match status" value="1"/>
</dbReference>
<dbReference type="RefSeq" id="WP_201155971.1">
    <property type="nucleotide sequence ID" value="NZ_NHSD01000116.1"/>
</dbReference>
<accession>A0A934TH49</accession>
<name>A0A934TH49_9RHOB</name>
<keyword evidence="6" id="KW-1185">Reference proteome</keyword>
<keyword evidence="3" id="KW-0808">Transferase</keyword>
<organism evidence="5 6">
    <name type="scientific">Rhodobaculum claviforme</name>
    <dbReference type="NCBI Taxonomy" id="1549854"/>
    <lineage>
        <taxon>Bacteria</taxon>
        <taxon>Pseudomonadati</taxon>
        <taxon>Pseudomonadota</taxon>
        <taxon>Alphaproteobacteria</taxon>
        <taxon>Rhodobacterales</taxon>
        <taxon>Paracoccaceae</taxon>
        <taxon>Rhodobaculum</taxon>
    </lineage>
</organism>
<gene>
    <name evidence="5" type="ORF">CCR87_02845</name>
</gene>
<dbReference type="GO" id="GO:0016757">
    <property type="term" value="F:glycosyltransferase activity"/>
    <property type="evidence" value="ECO:0007669"/>
    <property type="project" value="UniProtKB-KW"/>
</dbReference>
<dbReference type="AlphaFoldDB" id="A0A934TH49"/>
<evidence type="ECO:0000256" key="1">
    <source>
        <dbReference type="ARBA" id="ARBA00006739"/>
    </source>
</evidence>
<evidence type="ECO:0000313" key="5">
    <source>
        <dbReference type="EMBL" id="MBK5926300.1"/>
    </source>
</evidence>
<dbReference type="PANTHER" id="PTHR43179">
    <property type="entry name" value="RHAMNOSYLTRANSFERASE WBBL"/>
    <property type="match status" value="1"/>
</dbReference>
<evidence type="ECO:0000256" key="3">
    <source>
        <dbReference type="ARBA" id="ARBA00022679"/>
    </source>
</evidence>
<dbReference type="InterPro" id="IPR029044">
    <property type="entry name" value="Nucleotide-diphossugar_trans"/>
</dbReference>
<dbReference type="PANTHER" id="PTHR43179:SF12">
    <property type="entry name" value="GALACTOFURANOSYLTRANSFERASE GLFT2"/>
    <property type="match status" value="1"/>
</dbReference>
<dbReference type="CDD" id="cd00761">
    <property type="entry name" value="Glyco_tranf_GTA_type"/>
    <property type="match status" value="1"/>
</dbReference>
<comment type="caution">
    <text evidence="5">The sequence shown here is derived from an EMBL/GenBank/DDBJ whole genome shotgun (WGS) entry which is preliminary data.</text>
</comment>
<proteinExistence type="inferred from homology"/>
<evidence type="ECO:0000259" key="4">
    <source>
        <dbReference type="Pfam" id="PF00535"/>
    </source>
</evidence>
<dbReference type="Proteomes" id="UP000706333">
    <property type="component" value="Unassembled WGS sequence"/>
</dbReference>
<dbReference type="EMBL" id="NHSD01000116">
    <property type="protein sequence ID" value="MBK5926300.1"/>
    <property type="molecule type" value="Genomic_DNA"/>
</dbReference>
<comment type="similarity">
    <text evidence="1">Belongs to the glycosyltransferase 2 family.</text>
</comment>
<sequence>MTTEGPANTASVIVTGRDRPADLVRCMAALRLQDHCLLEVVVVACPAGLAALERAGLAARVKSVAWTGGSVAAARNLGLRAAAGEVVAFLDNAAVPEPPWLSRLVAAFADSRVEAATGFVRTRCGMRLRHRAAWVDVHGVERPLVVDPALPSLHQGAPGAGVRLWPATRAFRRETLAAIGGFDPAFTGRMDGADLELRLAAEEVITAVVPLAQVHPAGATPHEAPAALGADRAVFLRKHAPDVDPGAELAALRAEGRAWALRAMVAGRIEPRDVTTRLAALEAGFAAGLGTEIAPLLPIAAAPAPFQPLPGTGPRPARTLVGGPWAARRLARMARDATADGAVVTVLRLSPTPLPRRMVFTDAGHWLQSGGLWARAAPAADGQPGPLPLRPRARFRAEITRIAAVRPVDTLLG</sequence>
<dbReference type="InterPro" id="IPR001173">
    <property type="entry name" value="Glyco_trans_2-like"/>
</dbReference>
<evidence type="ECO:0000313" key="6">
    <source>
        <dbReference type="Proteomes" id="UP000706333"/>
    </source>
</evidence>